<evidence type="ECO:0000313" key="2">
    <source>
        <dbReference type="Proteomes" id="UP000178532"/>
    </source>
</evidence>
<sequence>MGMTNSTEKLNTYYEYLHEHNPDRKLPDFVRIIGACRGARGHTLPTLIWDLFAEGESFELAAAAVLKKKEVLCEQEWRKARRRRKRETKQGRRK</sequence>
<dbReference type="EMBL" id="MFLI01000007">
    <property type="protein sequence ID" value="OGG62394.1"/>
    <property type="molecule type" value="Genomic_DNA"/>
</dbReference>
<dbReference type="STRING" id="1798495.A3C19_00430"/>
<accession>A0A1F6DLW2</accession>
<comment type="caution">
    <text evidence="1">The sequence shown here is derived from an EMBL/GenBank/DDBJ whole genome shotgun (WGS) entry which is preliminary data.</text>
</comment>
<protein>
    <submittedName>
        <fullName evidence="1">Uncharacterized protein</fullName>
    </submittedName>
</protein>
<name>A0A1F6DLW2_9BACT</name>
<organism evidence="1 2">
    <name type="scientific">Candidatus Kaiserbacteria bacterium RIFCSPHIGHO2_02_FULL_54_22</name>
    <dbReference type="NCBI Taxonomy" id="1798495"/>
    <lineage>
        <taxon>Bacteria</taxon>
        <taxon>Candidatus Kaiseribacteriota</taxon>
    </lineage>
</organism>
<proteinExistence type="predicted"/>
<evidence type="ECO:0000313" key="1">
    <source>
        <dbReference type="EMBL" id="OGG62394.1"/>
    </source>
</evidence>
<dbReference type="AlphaFoldDB" id="A0A1F6DLW2"/>
<reference evidence="1 2" key="1">
    <citation type="journal article" date="2016" name="Nat. Commun.">
        <title>Thousands of microbial genomes shed light on interconnected biogeochemical processes in an aquifer system.</title>
        <authorList>
            <person name="Anantharaman K."/>
            <person name="Brown C.T."/>
            <person name="Hug L.A."/>
            <person name="Sharon I."/>
            <person name="Castelle C.J."/>
            <person name="Probst A.J."/>
            <person name="Thomas B.C."/>
            <person name="Singh A."/>
            <person name="Wilkins M.J."/>
            <person name="Karaoz U."/>
            <person name="Brodie E.L."/>
            <person name="Williams K.H."/>
            <person name="Hubbard S.S."/>
            <person name="Banfield J.F."/>
        </authorList>
    </citation>
    <scope>NUCLEOTIDE SEQUENCE [LARGE SCALE GENOMIC DNA]</scope>
</reference>
<gene>
    <name evidence="1" type="ORF">A3C19_00430</name>
</gene>
<dbReference type="Proteomes" id="UP000178532">
    <property type="component" value="Unassembled WGS sequence"/>
</dbReference>